<keyword evidence="2" id="KW-1133">Transmembrane helix</keyword>
<dbReference type="Pfam" id="PF13968">
    <property type="entry name" value="DUF4220"/>
    <property type="match status" value="1"/>
</dbReference>
<proteinExistence type="predicted"/>
<evidence type="ECO:0000256" key="2">
    <source>
        <dbReference type="SAM" id="Phobius"/>
    </source>
</evidence>
<reference evidence="4" key="2">
    <citation type="submission" date="2015-03" db="UniProtKB">
        <authorList>
            <consortium name="EnsemblPlants"/>
        </authorList>
    </citation>
    <scope>IDENTIFICATION</scope>
</reference>
<reference evidence="4" key="1">
    <citation type="journal article" date="2009" name="Rice">
        <title>De Novo Next Generation Sequencing of Plant Genomes.</title>
        <authorList>
            <person name="Rounsley S."/>
            <person name="Marri P.R."/>
            <person name="Yu Y."/>
            <person name="He R."/>
            <person name="Sisneros N."/>
            <person name="Goicoechea J.L."/>
            <person name="Lee S.J."/>
            <person name="Angelova A."/>
            <person name="Kudrna D."/>
            <person name="Luo M."/>
            <person name="Affourtit J."/>
            <person name="Desany B."/>
            <person name="Knight J."/>
            <person name="Niazi F."/>
            <person name="Egholm M."/>
            <person name="Wing R.A."/>
        </authorList>
    </citation>
    <scope>NUCLEOTIDE SEQUENCE [LARGE SCALE GENOMIC DNA]</scope>
    <source>
        <strain evidence="4">cv. IRGC 105608</strain>
    </source>
</reference>
<dbReference type="InterPro" id="IPR025315">
    <property type="entry name" value="DUF4220"/>
</dbReference>
<evidence type="ECO:0000256" key="1">
    <source>
        <dbReference type="SAM" id="MobiDB-lite"/>
    </source>
</evidence>
<feature type="transmembrane region" description="Helical" evidence="2">
    <location>
        <begin position="408"/>
        <end position="434"/>
    </location>
</feature>
<dbReference type="HOGENOM" id="CLU_008762_1_1_1"/>
<feature type="transmembrane region" description="Helical" evidence="2">
    <location>
        <begin position="136"/>
        <end position="158"/>
    </location>
</feature>
<evidence type="ECO:0000259" key="3">
    <source>
        <dbReference type="Pfam" id="PF13968"/>
    </source>
</evidence>
<dbReference type="PANTHER" id="PTHR31325">
    <property type="entry name" value="OS01G0798800 PROTEIN-RELATED"/>
    <property type="match status" value="1"/>
</dbReference>
<evidence type="ECO:0000313" key="4">
    <source>
        <dbReference type="EnsemblPlants" id="OBART03G03280.1"/>
    </source>
</evidence>
<dbReference type="PaxDb" id="65489-OBART03G03280.1"/>
<accession>A0A0D3FDN0</accession>
<dbReference type="InterPro" id="IPR007658">
    <property type="entry name" value="DUF594"/>
</dbReference>
<dbReference type="Gramene" id="OBART03G03280.1">
    <property type="protein sequence ID" value="OBART03G03280.1"/>
    <property type="gene ID" value="OBART03G03280"/>
</dbReference>
<feature type="transmembrane region" description="Helical" evidence="2">
    <location>
        <begin position="103"/>
        <end position="124"/>
    </location>
</feature>
<feature type="transmembrane region" description="Helical" evidence="2">
    <location>
        <begin position="69"/>
        <end position="91"/>
    </location>
</feature>
<keyword evidence="2" id="KW-0812">Transmembrane</keyword>
<sequence length="779" mass="86020">MVSVIPSVYIYPACQTDSHLYTQYNIHFLSWELISSHCNGIHSGSNGATAGTQVPALQQCGRAGLGGGAAIIVETKACFVAVALALAYFLTASRHRLWSSSHLIKGFLFAVTQPVTRFLVSMFAMLLSMPFRNDLYLLWGILLLAGYEGVYTISGYGVSARLSDLAVHEFTRCSNIVVLGLYVRYYSNASQFRYPLWALWALMVAKFLERIVRFKIANKRYGDGNISRVAHYMKHEHKLSESSNDQQSSSESSTDTEAAGEHEFSGSTSTDVEAGEQGFHMKNYNYLIVGDSKLDGEKNTTRGIYEPELKPVTHTVTVAKVWEYPGNLLGPDKKGRYKLKDVCLSFALCKLLRRKFAGVEATKSELRKARKLVFDGLITSDIDEERTFRVIRAELGFARDISFTKYPILFSCGFPVVSVVLFAATLGVSIWIIVSAILHYRVPRGSSANLVHGKNVDLSITFGIVMVISEYVRNQYGRCYLLDRIIWLVCCGNIAEPIGNSLGQFNLVYGAKRGCIPTCVIKVYHAVRSFVLLNNDGEYRIMKGKTIRVPDEVKKAICQTLMANKTELTQGKPLPRTASMLQRYGRHPTAIETIVVWHVATCHLQKLVDESQRKSYEVATRLSKYCAYLLFYKPKLLGSVGNNSVRYTCKTLVQEAAAARGSGSGSGDDNMMMRKGKALADKLKARGRVDWTELAEFWSELLISLAPSGSVSAHEKGLGDGGEFITHLWALLYHAGIDDKFTWSTATGSTAGGDSGGTADNSTFQNGTAIVEPHTVSTA</sequence>
<dbReference type="Proteomes" id="UP000026960">
    <property type="component" value="Chromosome 3"/>
</dbReference>
<dbReference type="AlphaFoldDB" id="A0A0D3FDN0"/>
<keyword evidence="5" id="KW-1185">Reference proteome</keyword>
<feature type="domain" description="DUF4220" evidence="3">
    <location>
        <begin position="110"/>
        <end position="467"/>
    </location>
</feature>
<feature type="region of interest" description="Disordered" evidence="1">
    <location>
        <begin position="237"/>
        <end position="271"/>
    </location>
</feature>
<dbReference type="EnsemblPlants" id="OBART03G03280.1">
    <property type="protein sequence ID" value="OBART03G03280.1"/>
    <property type="gene ID" value="OBART03G03280"/>
</dbReference>
<name>A0A0D3FDN0_9ORYZ</name>
<evidence type="ECO:0000313" key="5">
    <source>
        <dbReference type="Proteomes" id="UP000026960"/>
    </source>
</evidence>
<dbReference type="STRING" id="65489.A0A0D3FDN0"/>
<dbReference type="Pfam" id="PF04578">
    <property type="entry name" value="DUF594"/>
    <property type="match status" value="1"/>
</dbReference>
<dbReference type="eggNOG" id="ENOG502QSWW">
    <property type="taxonomic scope" value="Eukaryota"/>
</dbReference>
<feature type="compositionally biased region" description="Low complexity" evidence="1">
    <location>
        <begin position="241"/>
        <end position="256"/>
    </location>
</feature>
<protein>
    <recommendedName>
        <fullName evidence="3">DUF4220 domain-containing protein</fullName>
    </recommendedName>
</protein>
<feature type="region of interest" description="Disordered" evidence="1">
    <location>
        <begin position="750"/>
        <end position="779"/>
    </location>
</feature>
<keyword evidence="2" id="KW-0472">Membrane</keyword>
<organism evidence="4">
    <name type="scientific">Oryza barthii</name>
    <dbReference type="NCBI Taxonomy" id="65489"/>
    <lineage>
        <taxon>Eukaryota</taxon>
        <taxon>Viridiplantae</taxon>
        <taxon>Streptophyta</taxon>
        <taxon>Embryophyta</taxon>
        <taxon>Tracheophyta</taxon>
        <taxon>Spermatophyta</taxon>
        <taxon>Magnoliopsida</taxon>
        <taxon>Liliopsida</taxon>
        <taxon>Poales</taxon>
        <taxon>Poaceae</taxon>
        <taxon>BOP clade</taxon>
        <taxon>Oryzoideae</taxon>
        <taxon>Oryzeae</taxon>
        <taxon>Oryzinae</taxon>
        <taxon>Oryza</taxon>
    </lineage>
</organism>